<reference evidence="4" key="1">
    <citation type="journal article" date="2019" name="Int. J. Syst. Evol. Microbiol.">
        <title>The Global Catalogue of Microorganisms (GCM) 10K type strain sequencing project: providing services to taxonomists for standard genome sequencing and annotation.</title>
        <authorList>
            <consortium name="The Broad Institute Genomics Platform"/>
            <consortium name="The Broad Institute Genome Sequencing Center for Infectious Disease"/>
            <person name="Wu L."/>
            <person name="Ma J."/>
        </authorList>
    </citation>
    <scope>NUCLEOTIDE SEQUENCE [LARGE SCALE GENOMIC DNA]</scope>
    <source>
        <strain evidence="4">JCM 4350</strain>
    </source>
</reference>
<keyword evidence="4" id="KW-1185">Reference proteome</keyword>
<protein>
    <submittedName>
        <fullName evidence="3">Uncharacterized protein</fullName>
    </submittedName>
</protein>
<accession>A0ABQ2SVA0</accession>
<organism evidence="3 4">
    <name type="scientific">Streptomyces badius</name>
    <dbReference type="NCBI Taxonomy" id="1941"/>
    <lineage>
        <taxon>Bacteria</taxon>
        <taxon>Bacillati</taxon>
        <taxon>Actinomycetota</taxon>
        <taxon>Actinomycetes</taxon>
        <taxon>Kitasatosporales</taxon>
        <taxon>Streptomycetaceae</taxon>
        <taxon>Streptomyces</taxon>
    </lineage>
</organism>
<dbReference type="EMBL" id="BMSZ01000003">
    <property type="protein sequence ID" value="GGS41540.1"/>
    <property type="molecule type" value="Genomic_DNA"/>
</dbReference>
<proteinExistence type="predicted"/>
<keyword evidence="2" id="KW-0812">Transmembrane</keyword>
<dbReference type="Proteomes" id="UP000659767">
    <property type="component" value="Unassembled WGS sequence"/>
</dbReference>
<feature type="transmembrane region" description="Helical" evidence="2">
    <location>
        <begin position="68"/>
        <end position="90"/>
    </location>
</feature>
<evidence type="ECO:0000313" key="4">
    <source>
        <dbReference type="Proteomes" id="UP000659767"/>
    </source>
</evidence>
<evidence type="ECO:0000256" key="2">
    <source>
        <dbReference type="SAM" id="Phobius"/>
    </source>
</evidence>
<sequence length="159" mass="16734">MHRQALVAAVEAEHLAEHAELEGVDLVEEEGGDIGQHGASVAVIRCPMAVLPLMISVPVGQSRGMNTFLNYLVVAALFALVLAPAVLGFARERRIDRQLRDAERREVASRGAESALPVRLRPGPAVPAFDLTFAPDADADGAQGTLRGPGGPAQCPLLS</sequence>
<keyword evidence="2" id="KW-1133">Transmembrane helix</keyword>
<name>A0ABQ2SVA0_STRBA</name>
<evidence type="ECO:0000256" key="1">
    <source>
        <dbReference type="SAM" id="MobiDB-lite"/>
    </source>
</evidence>
<evidence type="ECO:0000313" key="3">
    <source>
        <dbReference type="EMBL" id="GGS41540.1"/>
    </source>
</evidence>
<keyword evidence="2" id="KW-0472">Membrane</keyword>
<feature type="region of interest" description="Disordered" evidence="1">
    <location>
        <begin position="140"/>
        <end position="159"/>
    </location>
</feature>
<comment type="caution">
    <text evidence="3">The sequence shown here is derived from an EMBL/GenBank/DDBJ whole genome shotgun (WGS) entry which is preliminary data.</text>
</comment>
<gene>
    <name evidence="3" type="ORF">GCM10010253_14300</name>
</gene>